<protein>
    <submittedName>
        <fullName evidence="2">Uncharacterized protein</fullName>
    </submittedName>
</protein>
<keyword evidence="1" id="KW-0472">Membrane</keyword>
<accession>M0C034</accession>
<dbReference type="EMBL" id="AOIT01000086">
    <property type="protein sequence ID" value="ELZ16008.1"/>
    <property type="molecule type" value="Genomic_DNA"/>
</dbReference>
<dbReference type="AlphaFoldDB" id="M0C034"/>
<name>M0C034_9EURY</name>
<evidence type="ECO:0000313" key="2">
    <source>
        <dbReference type="EMBL" id="ELZ16008.1"/>
    </source>
</evidence>
<proteinExistence type="predicted"/>
<evidence type="ECO:0000313" key="3">
    <source>
        <dbReference type="Proteomes" id="UP000011615"/>
    </source>
</evidence>
<gene>
    <name evidence="2" type="ORF">C476_17372</name>
</gene>
<feature type="transmembrane region" description="Helical" evidence="1">
    <location>
        <begin position="176"/>
        <end position="195"/>
    </location>
</feature>
<reference evidence="2 3" key="1">
    <citation type="journal article" date="2014" name="PLoS Genet.">
        <title>Phylogenetically driven sequencing of extremely halophilic archaea reveals strategies for static and dynamic osmo-response.</title>
        <authorList>
            <person name="Becker E.A."/>
            <person name="Seitzer P.M."/>
            <person name="Tritt A."/>
            <person name="Larsen D."/>
            <person name="Krusor M."/>
            <person name="Yao A.I."/>
            <person name="Wu D."/>
            <person name="Madern D."/>
            <person name="Eisen J.A."/>
            <person name="Darling A.E."/>
            <person name="Facciotti M.T."/>
        </authorList>
    </citation>
    <scope>NUCLEOTIDE SEQUENCE [LARGE SCALE GENOMIC DNA]</scope>
    <source>
        <strain evidence="2 3">JCM 13563</strain>
    </source>
</reference>
<sequence>MLRSVTPRRFTGTFAALLGIFAIGLAINSWAPGNTIFQQIGQGSIVVFAASFFVFTFGVLLNVAFGLIAMGKAIFGSAWSYPLTPDFIGWLEAKTDGSVAWWMVLIGYAATVPITFAYLFWTGIAGEPESGLVFAIGFVLVMFLLITSIITPVVLIRDARANAESDTNSTMSWLPYVGSPLACAALTYILTALQFGSENPFGDAIYAFAGTFWLATVVYLVRQY</sequence>
<keyword evidence="1" id="KW-0812">Transmembrane</keyword>
<dbReference type="Proteomes" id="UP000011615">
    <property type="component" value="Unassembled WGS sequence"/>
</dbReference>
<feature type="transmembrane region" description="Helical" evidence="1">
    <location>
        <begin position="12"/>
        <end position="31"/>
    </location>
</feature>
<keyword evidence="1" id="KW-1133">Transmembrane helix</keyword>
<feature type="transmembrane region" description="Helical" evidence="1">
    <location>
        <begin position="99"/>
        <end position="121"/>
    </location>
</feature>
<feature type="transmembrane region" description="Helical" evidence="1">
    <location>
        <begin position="201"/>
        <end position="221"/>
    </location>
</feature>
<feature type="transmembrane region" description="Helical" evidence="1">
    <location>
        <begin position="43"/>
        <end position="69"/>
    </location>
</feature>
<feature type="transmembrane region" description="Helical" evidence="1">
    <location>
        <begin position="133"/>
        <end position="155"/>
    </location>
</feature>
<comment type="caution">
    <text evidence="2">The sequence shown here is derived from an EMBL/GenBank/DDBJ whole genome shotgun (WGS) entry which is preliminary data.</text>
</comment>
<keyword evidence="3" id="KW-1185">Reference proteome</keyword>
<organism evidence="2 3">
    <name type="scientific">Natrinema limicola JCM 13563</name>
    <dbReference type="NCBI Taxonomy" id="1230457"/>
    <lineage>
        <taxon>Archaea</taxon>
        <taxon>Methanobacteriati</taxon>
        <taxon>Methanobacteriota</taxon>
        <taxon>Stenosarchaea group</taxon>
        <taxon>Halobacteria</taxon>
        <taxon>Halobacteriales</taxon>
        <taxon>Natrialbaceae</taxon>
        <taxon>Natrinema</taxon>
    </lineage>
</organism>
<evidence type="ECO:0000256" key="1">
    <source>
        <dbReference type="SAM" id="Phobius"/>
    </source>
</evidence>
<dbReference type="eggNOG" id="arCOG06382">
    <property type="taxonomic scope" value="Archaea"/>
</dbReference>